<organism evidence="1 2">
    <name type="scientific">Larkinella humicola</name>
    <dbReference type="NCBI Taxonomy" id="2607654"/>
    <lineage>
        <taxon>Bacteria</taxon>
        <taxon>Pseudomonadati</taxon>
        <taxon>Bacteroidota</taxon>
        <taxon>Cytophagia</taxon>
        <taxon>Cytophagales</taxon>
        <taxon>Spirosomataceae</taxon>
        <taxon>Larkinella</taxon>
    </lineage>
</organism>
<dbReference type="EMBL" id="VTWS01000001">
    <property type="protein sequence ID" value="KAA9357129.1"/>
    <property type="molecule type" value="Genomic_DNA"/>
</dbReference>
<reference evidence="1 2" key="1">
    <citation type="submission" date="2019-09" db="EMBL/GenBank/DDBJ databases">
        <title>Genome Sequence of Larkinella sp MA1.</title>
        <authorList>
            <person name="Srinivasan S."/>
        </authorList>
    </citation>
    <scope>NUCLEOTIDE SEQUENCE [LARGE SCALE GENOMIC DNA]</scope>
    <source>
        <strain evidence="1 2">MA1</strain>
    </source>
</reference>
<dbReference type="RefSeq" id="WP_150875206.1">
    <property type="nucleotide sequence ID" value="NZ_VTWS01000001.1"/>
</dbReference>
<dbReference type="Gene3D" id="2.40.30.100">
    <property type="entry name" value="AF2212/PG0164-like"/>
    <property type="match status" value="1"/>
</dbReference>
<evidence type="ECO:0000313" key="2">
    <source>
        <dbReference type="Proteomes" id="UP000326344"/>
    </source>
</evidence>
<keyword evidence="2" id="KW-1185">Reference proteome</keyword>
<protein>
    <submittedName>
        <fullName evidence="1">DUF1905 domain-containing protein</fullName>
    </submittedName>
</protein>
<sequence length="157" mass="17797">MAAPNDAVRFDAVIERFTNAIGAHYIGVPDEVVQQFTQKSAVRVMCLLNSTVEFHCALRPKGDGSFMISIGTPIRQQLKVRLGDTVKAVIWKDESEYGRKMPEELQELLAIDEEGNRHFQALTPGKQRSIMYYIDGAKNVQIRVDRAIMMIDRLKTK</sequence>
<dbReference type="AlphaFoldDB" id="A0A5N1JR75"/>
<dbReference type="InterPro" id="IPR015018">
    <property type="entry name" value="DUF1905"/>
</dbReference>
<comment type="caution">
    <text evidence="1">The sequence shown here is derived from an EMBL/GenBank/DDBJ whole genome shotgun (WGS) entry which is preliminary data.</text>
</comment>
<accession>A0A5N1JR75</accession>
<dbReference type="SUPFAM" id="SSF141694">
    <property type="entry name" value="AF2212/PG0164-like"/>
    <property type="match status" value="1"/>
</dbReference>
<name>A0A5N1JR75_9BACT</name>
<dbReference type="Proteomes" id="UP000326344">
    <property type="component" value="Unassembled WGS sequence"/>
</dbReference>
<gene>
    <name evidence="1" type="ORF">F0P93_05180</name>
</gene>
<proteinExistence type="predicted"/>
<dbReference type="InterPro" id="IPR037079">
    <property type="entry name" value="AF2212/PG0164-like_sf"/>
</dbReference>
<dbReference type="Pfam" id="PF08922">
    <property type="entry name" value="DUF1905"/>
    <property type="match status" value="1"/>
</dbReference>
<evidence type="ECO:0000313" key="1">
    <source>
        <dbReference type="EMBL" id="KAA9357129.1"/>
    </source>
</evidence>
<dbReference type="Pfam" id="PF13376">
    <property type="entry name" value="OmdA"/>
    <property type="match status" value="1"/>
</dbReference>